<evidence type="ECO:0000256" key="2">
    <source>
        <dbReference type="ARBA" id="ARBA00004496"/>
    </source>
</evidence>
<dbReference type="SUPFAM" id="SSF53738">
    <property type="entry name" value="Phosphoglucomutase, first 3 domains"/>
    <property type="match status" value="3"/>
</dbReference>
<dbReference type="GO" id="GO:0005634">
    <property type="term" value="C:nucleus"/>
    <property type="evidence" value="ECO:0007669"/>
    <property type="project" value="TreeGrafter"/>
</dbReference>
<feature type="domain" description="Alpha-D-phosphohexomutase alpha/beta/alpha" evidence="12">
    <location>
        <begin position="225"/>
        <end position="331"/>
    </location>
</feature>
<dbReference type="PRINTS" id="PR00509">
    <property type="entry name" value="PGMPMM"/>
</dbReference>
<evidence type="ECO:0000259" key="12">
    <source>
        <dbReference type="Pfam" id="PF02879"/>
    </source>
</evidence>
<dbReference type="GO" id="GO:0006166">
    <property type="term" value="P:purine ribonucleoside salvage"/>
    <property type="evidence" value="ECO:0007669"/>
    <property type="project" value="TreeGrafter"/>
</dbReference>
<evidence type="ECO:0000256" key="1">
    <source>
        <dbReference type="ARBA" id="ARBA00001946"/>
    </source>
</evidence>
<comment type="subcellular location">
    <subcellularLocation>
        <location evidence="2">Cytoplasm</location>
    </subcellularLocation>
</comment>
<evidence type="ECO:0000256" key="6">
    <source>
        <dbReference type="ARBA" id="ARBA00022553"/>
    </source>
</evidence>
<keyword evidence="5" id="KW-0313">Glucose metabolism</keyword>
<dbReference type="Pfam" id="PF02879">
    <property type="entry name" value="PGM_PMM_II"/>
    <property type="match status" value="1"/>
</dbReference>
<evidence type="ECO:0000313" key="15">
    <source>
        <dbReference type="EMBL" id="JAS32142.1"/>
    </source>
</evidence>
<evidence type="ECO:0000256" key="4">
    <source>
        <dbReference type="ARBA" id="ARBA00022490"/>
    </source>
</evidence>
<dbReference type="PANTHER" id="PTHR45745:SF1">
    <property type="entry name" value="PHOSPHOGLUCOMUTASE 2B-RELATED"/>
    <property type="match status" value="1"/>
</dbReference>
<feature type="domain" description="Alpha-D-phosphohexomutase alpha/beta/alpha" evidence="11">
    <location>
        <begin position="60"/>
        <end position="197"/>
    </location>
</feature>
<accession>A0A1B6E2I8</accession>
<keyword evidence="8" id="KW-0460">Magnesium</keyword>
<dbReference type="Pfam" id="PF02880">
    <property type="entry name" value="PGM_PMM_III"/>
    <property type="match status" value="1"/>
</dbReference>
<dbReference type="GO" id="GO:0006006">
    <property type="term" value="P:glucose metabolic process"/>
    <property type="evidence" value="ECO:0007669"/>
    <property type="project" value="UniProtKB-KW"/>
</dbReference>
<dbReference type="Gene3D" id="3.40.120.10">
    <property type="entry name" value="Alpha-D-Glucose-1,6-Bisphosphate, subunit A, domain 3"/>
    <property type="match status" value="3"/>
</dbReference>
<dbReference type="AlphaFoldDB" id="A0A1B6E2I8"/>
<dbReference type="PANTHER" id="PTHR45745">
    <property type="entry name" value="PHOSPHOMANNOMUTASE 45A"/>
    <property type="match status" value="1"/>
</dbReference>
<evidence type="ECO:0000259" key="13">
    <source>
        <dbReference type="Pfam" id="PF02880"/>
    </source>
</evidence>
<evidence type="ECO:0000256" key="7">
    <source>
        <dbReference type="ARBA" id="ARBA00022723"/>
    </source>
</evidence>
<evidence type="ECO:0000313" key="14">
    <source>
        <dbReference type="EMBL" id="JAS26211.1"/>
    </source>
</evidence>
<dbReference type="PROSITE" id="PS00710">
    <property type="entry name" value="PGM_PMM"/>
    <property type="match status" value="1"/>
</dbReference>
<dbReference type="EMBL" id="GEDC01011087">
    <property type="protein sequence ID" value="JAS26211.1"/>
    <property type="molecule type" value="Transcribed_RNA"/>
</dbReference>
<protein>
    <recommendedName>
        <fullName evidence="16">Phosphoglucomutase-2</fullName>
    </recommendedName>
</protein>
<dbReference type="GO" id="GO:0008973">
    <property type="term" value="F:phosphopentomutase activity"/>
    <property type="evidence" value="ECO:0007669"/>
    <property type="project" value="TreeGrafter"/>
</dbReference>
<dbReference type="InterPro" id="IPR005845">
    <property type="entry name" value="A-D-PHexomutase_a/b/a-II"/>
</dbReference>
<dbReference type="InterPro" id="IPR005844">
    <property type="entry name" value="A-D-PHexomutase_a/b/a-I"/>
</dbReference>
<dbReference type="CDD" id="cd05799">
    <property type="entry name" value="PGM2"/>
    <property type="match status" value="1"/>
</dbReference>
<gene>
    <name evidence="14" type="ORF">g.20282</name>
    <name evidence="15" type="ORF">g.20283</name>
</gene>
<evidence type="ECO:0000256" key="9">
    <source>
        <dbReference type="ARBA" id="ARBA00023235"/>
    </source>
</evidence>
<keyword evidence="10" id="KW-0119">Carbohydrate metabolism</keyword>
<evidence type="ECO:0008006" key="16">
    <source>
        <dbReference type="Google" id="ProtNLM"/>
    </source>
</evidence>
<dbReference type="InterPro" id="IPR016066">
    <property type="entry name" value="A-D-PHexomutase_CS"/>
</dbReference>
<organism evidence="15">
    <name type="scientific">Clastoptera arizonana</name>
    <name type="common">Arizona spittle bug</name>
    <dbReference type="NCBI Taxonomy" id="38151"/>
    <lineage>
        <taxon>Eukaryota</taxon>
        <taxon>Metazoa</taxon>
        <taxon>Ecdysozoa</taxon>
        <taxon>Arthropoda</taxon>
        <taxon>Hexapoda</taxon>
        <taxon>Insecta</taxon>
        <taxon>Pterygota</taxon>
        <taxon>Neoptera</taxon>
        <taxon>Paraneoptera</taxon>
        <taxon>Hemiptera</taxon>
        <taxon>Auchenorrhyncha</taxon>
        <taxon>Cercopoidea</taxon>
        <taxon>Clastopteridae</taxon>
        <taxon>Clastoptera</taxon>
    </lineage>
</organism>
<dbReference type="FunFam" id="3.40.120.10:FF:000035">
    <property type="entry name" value="Pgm3p"/>
    <property type="match status" value="1"/>
</dbReference>
<evidence type="ECO:0000256" key="3">
    <source>
        <dbReference type="ARBA" id="ARBA00010231"/>
    </source>
</evidence>
<keyword evidence="9" id="KW-0413">Isomerase</keyword>
<name>A0A1B6E2I8_9HEMI</name>
<keyword evidence="6" id="KW-0597">Phosphoprotein</keyword>
<feature type="domain" description="Alpha-D-phosphohexomutase alpha/beta/alpha" evidence="13">
    <location>
        <begin position="363"/>
        <end position="466"/>
    </location>
</feature>
<dbReference type="GO" id="GO:0000287">
    <property type="term" value="F:magnesium ion binding"/>
    <property type="evidence" value="ECO:0007669"/>
    <property type="project" value="InterPro"/>
</dbReference>
<dbReference type="Pfam" id="PF02878">
    <property type="entry name" value="PGM_PMM_I"/>
    <property type="match status" value="1"/>
</dbReference>
<keyword evidence="4" id="KW-0963">Cytoplasm</keyword>
<proteinExistence type="inferred from homology"/>
<evidence type="ECO:0000256" key="10">
    <source>
        <dbReference type="ARBA" id="ARBA00023277"/>
    </source>
</evidence>
<evidence type="ECO:0000256" key="8">
    <source>
        <dbReference type="ARBA" id="ARBA00022842"/>
    </source>
</evidence>
<keyword evidence="7" id="KW-0479">Metal-binding</keyword>
<evidence type="ECO:0000259" key="11">
    <source>
        <dbReference type="Pfam" id="PF02878"/>
    </source>
</evidence>
<dbReference type="SUPFAM" id="SSF55957">
    <property type="entry name" value="Phosphoglucomutase, C-terminal domain"/>
    <property type="match status" value="1"/>
</dbReference>
<dbReference type="EMBL" id="GEDC01005156">
    <property type="protein sequence ID" value="JAS32142.1"/>
    <property type="molecule type" value="Transcribed_RNA"/>
</dbReference>
<sequence>MSPLEGIVGMQNINTGNKELDDNIRKWFSWNQKKTENEEIILLLKQNDLKGLSKLLNQRMEFGTAGLRGRMGPGFSQMNDLVIIQTGQGLLKYLSENEPDLKNKGVVIGFDGRHNSKRFAELTAAIFHQAGVRVNLHSNVCPTPFIPFAVLHCNHAAGVMVTASHNPKEDNGYKVYWKNGAQIKSPTDKGIQKCILESLQPKLNYEDTASVWNLADDDSLNDAMKEYYERIKKSVFNFNTNSSCLVKITYTAMHGVGYPFIKEAFKIAKFPPVIPVAEQVEPDPEFPTVKFPNPEEGKSALNLSIKTANENGSQIILANDPDADRLAVAEKSRKGEWKVFSGNELGALLGWWSIYTYKQKNPSADLSKVYMLSSTVSSKILKSISKKEGFQFEETLTGFKWMGNRSSELLGQDKTVLFAFEEAIGFMCGTAVLDKDGVSAAVKIAELAAFLQKDKLTLTEKLADIYAIYGQHVSDNSYFVCHEPPVIERIFTRLRSFNGTPNSYPSELLDGKYNISGIRDLTTGYDSSQPDKKATLPVSRTSEMITFTFDNGLVATLRTSGTEPKIKYYTELCAPPEIQDLDQVKAILKEMVGGIIEEYFQPRKNKLIYRSE</sequence>
<dbReference type="InterPro" id="IPR036900">
    <property type="entry name" value="A-D-PHexomutase_C_sf"/>
</dbReference>
<reference evidence="15" key="1">
    <citation type="submission" date="2015-12" db="EMBL/GenBank/DDBJ databases">
        <title>De novo transcriptome assembly of four potential Pierce s Disease insect vectors from Arizona vineyards.</title>
        <authorList>
            <person name="Tassone E.E."/>
        </authorList>
    </citation>
    <scope>NUCLEOTIDE SEQUENCE</scope>
</reference>
<dbReference type="InterPro" id="IPR005841">
    <property type="entry name" value="Alpha-D-phosphohexomutase_SF"/>
</dbReference>
<dbReference type="InterPro" id="IPR016055">
    <property type="entry name" value="A-D-PHexomutase_a/b/a-I/II/III"/>
</dbReference>
<comment type="cofactor">
    <cofactor evidence="1">
        <name>Mg(2+)</name>
        <dbReference type="ChEBI" id="CHEBI:18420"/>
    </cofactor>
</comment>
<dbReference type="GO" id="GO:0005737">
    <property type="term" value="C:cytoplasm"/>
    <property type="evidence" value="ECO:0007669"/>
    <property type="project" value="UniProtKB-SubCell"/>
</dbReference>
<evidence type="ECO:0000256" key="5">
    <source>
        <dbReference type="ARBA" id="ARBA00022526"/>
    </source>
</evidence>
<comment type="similarity">
    <text evidence="3">Belongs to the phosphohexose mutase family.</text>
</comment>
<dbReference type="InterPro" id="IPR005846">
    <property type="entry name" value="A-D-PHexomutase_a/b/a-III"/>
</dbReference>
<dbReference type="FunFam" id="3.40.120.10:FF:000017">
    <property type="entry name" value="glucose 1,6-bisphosphate synthase"/>
    <property type="match status" value="1"/>
</dbReference>